<reference evidence="2" key="1">
    <citation type="journal article" date="2014" name="Front. Microbiol.">
        <title>High frequency of phylogenetically diverse reductive dehalogenase-homologous genes in deep subseafloor sedimentary metagenomes.</title>
        <authorList>
            <person name="Kawai M."/>
            <person name="Futagami T."/>
            <person name="Toyoda A."/>
            <person name="Takaki Y."/>
            <person name="Nishi S."/>
            <person name="Hori S."/>
            <person name="Arai W."/>
            <person name="Tsubouchi T."/>
            <person name="Morono Y."/>
            <person name="Uchiyama I."/>
            <person name="Ito T."/>
            <person name="Fujiyama A."/>
            <person name="Inagaki F."/>
            <person name="Takami H."/>
        </authorList>
    </citation>
    <scope>NUCLEOTIDE SEQUENCE</scope>
    <source>
        <strain evidence="2">Expedition CK06-06</strain>
    </source>
</reference>
<dbReference type="InterPro" id="IPR010359">
    <property type="entry name" value="IrrE_HExxH"/>
</dbReference>
<comment type="caution">
    <text evidence="2">The sequence shown here is derived from an EMBL/GenBank/DDBJ whole genome shotgun (WGS) entry which is preliminary data.</text>
</comment>
<dbReference type="PANTHER" id="PTHR43236">
    <property type="entry name" value="ANTITOXIN HIGA1"/>
    <property type="match status" value="1"/>
</dbReference>
<evidence type="ECO:0000259" key="1">
    <source>
        <dbReference type="Pfam" id="PF06114"/>
    </source>
</evidence>
<feature type="non-terminal residue" evidence="2">
    <location>
        <position position="1"/>
    </location>
</feature>
<gene>
    <name evidence="2" type="ORF">S01H4_26440</name>
</gene>
<feature type="domain" description="IrrE N-terminal-like" evidence="1">
    <location>
        <begin position="46"/>
        <end position="173"/>
    </location>
</feature>
<dbReference type="PANTHER" id="PTHR43236:SF2">
    <property type="entry name" value="BLL0069 PROTEIN"/>
    <property type="match status" value="1"/>
</dbReference>
<dbReference type="InterPro" id="IPR052345">
    <property type="entry name" value="Rad_response_metalloprotease"/>
</dbReference>
<protein>
    <recommendedName>
        <fullName evidence="1">IrrE N-terminal-like domain-containing protein</fullName>
    </recommendedName>
</protein>
<dbReference type="Pfam" id="PF06114">
    <property type="entry name" value="Peptidase_M78"/>
    <property type="match status" value="1"/>
</dbReference>
<evidence type="ECO:0000313" key="2">
    <source>
        <dbReference type="EMBL" id="GAG84899.1"/>
    </source>
</evidence>
<accession>X1AQ52</accession>
<dbReference type="Gene3D" id="1.10.10.2910">
    <property type="match status" value="1"/>
</dbReference>
<proteinExistence type="predicted"/>
<dbReference type="EMBL" id="BART01012750">
    <property type="protein sequence ID" value="GAG84899.1"/>
    <property type="molecule type" value="Genomic_DNA"/>
</dbReference>
<sequence>EIEIKSAKEVTFFAVELRKFLNINLEKQVRWANEEEAFNNWRKILQDFGIFIFKDAFKNDEISGFCLYDLEFPIIYINNSHPKTRQIFTLFHEIGHLLMKTSGIDKEKDDFIDRLSQTDKSVELFCNKLAGEFLVPEKDFISKIIQLKTIDEESISKFANYYKVSREVILRKLLIHGYINNDIYNDYSLKWIEQAKFAKKKHIRKVNYYNIQIAYLGDYYLDLVFDKYYKNQINISDVADFLNTKVGNIPEFEERFILKKI</sequence>
<dbReference type="AlphaFoldDB" id="X1AQ52"/>
<organism evidence="2">
    <name type="scientific">marine sediment metagenome</name>
    <dbReference type="NCBI Taxonomy" id="412755"/>
    <lineage>
        <taxon>unclassified sequences</taxon>
        <taxon>metagenomes</taxon>
        <taxon>ecological metagenomes</taxon>
    </lineage>
</organism>
<name>X1AQ52_9ZZZZ</name>